<dbReference type="Gene3D" id="2.130.10.10">
    <property type="entry name" value="YVTN repeat-like/Quinoprotein amine dehydrogenase"/>
    <property type="match status" value="2"/>
</dbReference>
<dbReference type="PANTHER" id="PTHR13720:SF33">
    <property type="entry name" value="HELP DOMAIN-CONTAINING PROTEIN"/>
    <property type="match status" value="1"/>
</dbReference>
<keyword evidence="4" id="KW-1185">Reference proteome</keyword>
<dbReference type="Proteomes" id="UP000223968">
    <property type="component" value="Unassembled WGS sequence"/>
</dbReference>
<dbReference type="InterPro" id="IPR036322">
    <property type="entry name" value="WD40_repeat_dom_sf"/>
</dbReference>
<dbReference type="Pfam" id="PF00400">
    <property type="entry name" value="WD40"/>
    <property type="match status" value="1"/>
</dbReference>
<sequence length="486" mass="53568">MTFNPSPDINALVVSYADGELVLYALEPTELCYRSPDIFAHSLACSPDGRKLVTGSAQGTIQIFEFTGVRGDSLSLLYRIKGYDDGIQSVVFSTDSLRFADIRGSQYRIWEPAVLAYNESDEASQSGLSQATLLEPNSVTMMDEYLGAEITAICCHPSGDLVFYGKQDGSVAYFETRSATEKGVLYQHGAKIGITCVIFISDKGRLVTADQSGCVLIKSVTVFQADCEVSAASAEIRLEMTPTLLLSNPSGTRILIGGKRYAEVWTTEGENVGSKITFQDDDDDDMVIVNHPSHSDLFVLVGRNGMQVYSWMVPLEAKGSTDRNGDIEVPNCKTIALPPEHHSTFQLKQRSDPDVQPNSSQSIARLIQNKHAPNRRSMSITLKVWAASSISMVDSSSPQPILFPNFMDHAHIIRQVIGVIDNVLLFLSTNFWVCSLDLSQDDVSPSTNAGAQRHFFLLSEWQGSNRRFIIDYMPARREFVVATRMG</sequence>
<accession>A0A2B7Y9Z2</accession>
<dbReference type="SUPFAM" id="SSF50978">
    <property type="entry name" value="WD40 repeat-like"/>
    <property type="match status" value="1"/>
</dbReference>
<evidence type="ECO:0000313" key="4">
    <source>
        <dbReference type="Proteomes" id="UP000223968"/>
    </source>
</evidence>
<dbReference type="InterPro" id="IPR050630">
    <property type="entry name" value="WD_repeat_EMAP"/>
</dbReference>
<dbReference type="SMART" id="SM00320">
    <property type="entry name" value="WD40"/>
    <property type="match status" value="4"/>
</dbReference>
<organism evidence="3 4">
    <name type="scientific">Helicocarpus griseus UAMH5409</name>
    <dbReference type="NCBI Taxonomy" id="1447875"/>
    <lineage>
        <taxon>Eukaryota</taxon>
        <taxon>Fungi</taxon>
        <taxon>Dikarya</taxon>
        <taxon>Ascomycota</taxon>
        <taxon>Pezizomycotina</taxon>
        <taxon>Eurotiomycetes</taxon>
        <taxon>Eurotiomycetidae</taxon>
        <taxon>Onygenales</taxon>
        <taxon>Ajellomycetaceae</taxon>
        <taxon>Helicocarpus</taxon>
    </lineage>
</organism>
<protein>
    <recommendedName>
        <fullName evidence="5">Anaphase-promoting complex subunit 4 WD40 domain-containing protein</fullName>
    </recommendedName>
</protein>
<evidence type="ECO:0000313" key="3">
    <source>
        <dbReference type="EMBL" id="PGH18075.1"/>
    </source>
</evidence>
<dbReference type="OrthoDB" id="194358at2759"/>
<evidence type="ECO:0008006" key="5">
    <source>
        <dbReference type="Google" id="ProtNLM"/>
    </source>
</evidence>
<gene>
    <name evidence="3" type="ORF">AJ79_00702</name>
</gene>
<dbReference type="PANTHER" id="PTHR13720">
    <property type="entry name" value="WD-40 REPEAT PROTEIN"/>
    <property type="match status" value="1"/>
</dbReference>
<keyword evidence="2" id="KW-0677">Repeat</keyword>
<dbReference type="InterPro" id="IPR001680">
    <property type="entry name" value="WD40_rpt"/>
</dbReference>
<evidence type="ECO:0000256" key="2">
    <source>
        <dbReference type="ARBA" id="ARBA00022737"/>
    </source>
</evidence>
<dbReference type="EMBL" id="PDNB01000006">
    <property type="protein sequence ID" value="PGH18075.1"/>
    <property type="molecule type" value="Genomic_DNA"/>
</dbReference>
<comment type="caution">
    <text evidence="3">The sequence shown here is derived from an EMBL/GenBank/DDBJ whole genome shotgun (WGS) entry which is preliminary data.</text>
</comment>
<proteinExistence type="predicted"/>
<evidence type="ECO:0000256" key="1">
    <source>
        <dbReference type="ARBA" id="ARBA00022574"/>
    </source>
</evidence>
<dbReference type="InterPro" id="IPR015943">
    <property type="entry name" value="WD40/YVTN_repeat-like_dom_sf"/>
</dbReference>
<dbReference type="STRING" id="1447875.A0A2B7Y9Z2"/>
<name>A0A2B7Y9Z2_9EURO</name>
<dbReference type="AlphaFoldDB" id="A0A2B7Y9Z2"/>
<reference evidence="3 4" key="1">
    <citation type="submission" date="2017-10" db="EMBL/GenBank/DDBJ databases">
        <title>Comparative genomics in systemic dimorphic fungi from Ajellomycetaceae.</title>
        <authorList>
            <person name="Munoz J.F."/>
            <person name="Mcewen J.G."/>
            <person name="Clay O.K."/>
            <person name="Cuomo C.A."/>
        </authorList>
    </citation>
    <scope>NUCLEOTIDE SEQUENCE [LARGE SCALE GENOMIC DNA]</scope>
    <source>
        <strain evidence="3 4">UAMH5409</strain>
    </source>
</reference>
<keyword evidence="1" id="KW-0853">WD repeat</keyword>